<keyword evidence="1" id="KW-0175">Coiled coil</keyword>
<dbReference type="RefSeq" id="WP_282735531.1">
    <property type="nucleotide sequence ID" value="NZ_JASCQP010000027.1"/>
</dbReference>
<dbReference type="Proteomes" id="UP001225957">
    <property type="component" value="Unassembled WGS sequence"/>
</dbReference>
<dbReference type="EMBL" id="JASCQP010000027">
    <property type="protein sequence ID" value="MDI5891586.1"/>
    <property type="molecule type" value="Genomic_DNA"/>
</dbReference>
<organism evidence="2 3">
    <name type="scientific">Halomonas rhizosphaerae</name>
    <dbReference type="NCBI Taxonomy" id="3043296"/>
    <lineage>
        <taxon>Bacteria</taxon>
        <taxon>Pseudomonadati</taxon>
        <taxon>Pseudomonadota</taxon>
        <taxon>Gammaproteobacteria</taxon>
        <taxon>Oceanospirillales</taxon>
        <taxon>Halomonadaceae</taxon>
        <taxon>Halomonas</taxon>
    </lineage>
</organism>
<feature type="coiled-coil region" evidence="1">
    <location>
        <begin position="12"/>
        <end position="49"/>
    </location>
</feature>
<name>A0ABT6V030_9GAMM</name>
<evidence type="ECO:0000313" key="2">
    <source>
        <dbReference type="EMBL" id="MDI5891586.1"/>
    </source>
</evidence>
<evidence type="ECO:0000256" key="1">
    <source>
        <dbReference type="SAM" id="Coils"/>
    </source>
</evidence>
<comment type="caution">
    <text evidence="2">The sequence shown here is derived from an EMBL/GenBank/DDBJ whole genome shotgun (WGS) entry which is preliminary data.</text>
</comment>
<accession>A0ABT6V030</accession>
<gene>
    <name evidence="2" type="ORF">QLQ83_10795</name>
</gene>
<sequence length="131" mass="14937">MTIQNQELYDALQNVSSKLSMLEIHRESLERAERELAVAKTAARHVLEALPREQVEELMALPIQHGDVLMRIRFDNDDGLLDIDARQVPESLSLHDLLGDEEREAVRQRVHAANRVRLEKQQANQEGATHG</sequence>
<protein>
    <submittedName>
        <fullName evidence="2">Uncharacterized protein</fullName>
    </submittedName>
</protein>
<reference evidence="2 3" key="1">
    <citation type="submission" date="2023-04" db="EMBL/GenBank/DDBJ databases">
        <title>Halomonas strains isolated from rhizosphere soil.</title>
        <authorList>
            <person name="Xu L."/>
            <person name="Sun J.-Q."/>
        </authorList>
    </citation>
    <scope>NUCLEOTIDE SEQUENCE [LARGE SCALE GENOMIC DNA]</scope>
    <source>
        <strain evidence="2 3">LR5S20</strain>
    </source>
</reference>
<keyword evidence="3" id="KW-1185">Reference proteome</keyword>
<proteinExistence type="predicted"/>
<evidence type="ECO:0000313" key="3">
    <source>
        <dbReference type="Proteomes" id="UP001225957"/>
    </source>
</evidence>